<accession>A0AAN8FH80</accession>
<gene>
    <name evidence="1" type="ORF">GCK32_001414</name>
</gene>
<reference evidence="1 2" key="1">
    <citation type="submission" date="2019-10" db="EMBL/GenBank/DDBJ databases">
        <title>Assembly and Annotation for the nematode Trichostrongylus colubriformis.</title>
        <authorList>
            <person name="Martin J."/>
        </authorList>
    </citation>
    <scope>NUCLEOTIDE SEQUENCE [LARGE SCALE GENOMIC DNA]</scope>
    <source>
        <strain evidence="1">G859</strain>
        <tissue evidence="1">Whole worm</tissue>
    </source>
</reference>
<keyword evidence="2" id="KW-1185">Reference proteome</keyword>
<organism evidence="1 2">
    <name type="scientific">Trichostrongylus colubriformis</name>
    <name type="common">Black scour worm</name>
    <dbReference type="NCBI Taxonomy" id="6319"/>
    <lineage>
        <taxon>Eukaryota</taxon>
        <taxon>Metazoa</taxon>
        <taxon>Ecdysozoa</taxon>
        <taxon>Nematoda</taxon>
        <taxon>Chromadorea</taxon>
        <taxon>Rhabditida</taxon>
        <taxon>Rhabditina</taxon>
        <taxon>Rhabditomorpha</taxon>
        <taxon>Strongyloidea</taxon>
        <taxon>Trichostrongylidae</taxon>
        <taxon>Trichostrongylus</taxon>
    </lineage>
</organism>
<evidence type="ECO:0000313" key="2">
    <source>
        <dbReference type="Proteomes" id="UP001331761"/>
    </source>
</evidence>
<dbReference type="AlphaFoldDB" id="A0AAN8FH80"/>
<name>A0AAN8FH80_TRICO</name>
<proteinExistence type="predicted"/>
<sequence length="81" mass="8768">MEFRETTYTGAETLPPADHYRLVDDHSMCAHGDCRDDSQGIAAAAKEKLNDAGRAIKNTAEKISDKAGELKDKAKDAISSD</sequence>
<protein>
    <submittedName>
        <fullName evidence="1">Uncharacterized protein</fullName>
    </submittedName>
</protein>
<dbReference type="EMBL" id="WIXE01020174">
    <property type="protein sequence ID" value="KAK5969430.1"/>
    <property type="molecule type" value="Genomic_DNA"/>
</dbReference>
<evidence type="ECO:0000313" key="1">
    <source>
        <dbReference type="EMBL" id="KAK5969430.1"/>
    </source>
</evidence>
<comment type="caution">
    <text evidence="1">The sequence shown here is derived from an EMBL/GenBank/DDBJ whole genome shotgun (WGS) entry which is preliminary data.</text>
</comment>
<dbReference type="Proteomes" id="UP001331761">
    <property type="component" value="Unassembled WGS sequence"/>
</dbReference>